<name>A0ABS6FZI5_9FIRM</name>
<sequence length="147" mass="16842">MSLKERLADQLKNAMKNKDQLRKNVITMIRADIKQIEVDKRVELTDEEVIEIISKQAKQRRDSIEEFKKGGREDLVEQAAQEVDVLMEYLPEQLSEEEIETIIKEVIADTGATSMKDMGKIMATAMPKLKGRTDGKVVNQIVRKILQ</sequence>
<accession>A0ABS6FZI5</accession>
<protein>
    <submittedName>
        <fullName evidence="1">GatB/YqeY domain-containing protein</fullName>
    </submittedName>
</protein>
<organism evidence="1 2">
    <name type="scientific">Alkaliphilus flagellatus</name>
    <dbReference type="NCBI Taxonomy" id="2841507"/>
    <lineage>
        <taxon>Bacteria</taxon>
        <taxon>Bacillati</taxon>
        <taxon>Bacillota</taxon>
        <taxon>Clostridia</taxon>
        <taxon>Peptostreptococcales</taxon>
        <taxon>Natronincolaceae</taxon>
        <taxon>Alkaliphilus</taxon>
    </lineage>
</organism>
<evidence type="ECO:0000313" key="1">
    <source>
        <dbReference type="EMBL" id="MBU5675668.1"/>
    </source>
</evidence>
<dbReference type="InterPro" id="IPR019004">
    <property type="entry name" value="YqeY/Aim41"/>
</dbReference>
<dbReference type="Pfam" id="PF09424">
    <property type="entry name" value="YqeY"/>
    <property type="match status" value="1"/>
</dbReference>
<keyword evidence="2" id="KW-1185">Reference proteome</keyword>
<dbReference type="EMBL" id="JAHLQK010000001">
    <property type="protein sequence ID" value="MBU5675668.1"/>
    <property type="molecule type" value="Genomic_DNA"/>
</dbReference>
<dbReference type="PANTHER" id="PTHR28055">
    <property type="entry name" value="ALTERED INHERITANCE OF MITOCHONDRIA PROTEIN 41, MITOCHONDRIAL"/>
    <property type="match status" value="1"/>
</dbReference>
<dbReference type="Proteomes" id="UP000779508">
    <property type="component" value="Unassembled WGS sequence"/>
</dbReference>
<dbReference type="PANTHER" id="PTHR28055:SF1">
    <property type="entry name" value="ALTERED INHERITANCE OF MITOCHONDRIA PROTEIN 41, MITOCHONDRIAL"/>
    <property type="match status" value="1"/>
</dbReference>
<comment type="caution">
    <text evidence="1">The sequence shown here is derived from an EMBL/GenBank/DDBJ whole genome shotgun (WGS) entry which is preliminary data.</text>
</comment>
<evidence type="ECO:0000313" key="2">
    <source>
        <dbReference type="Proteomes" id="UP000779508"/>
    </source>
</evidence>
<proteinExistence type="predicted"/>
<dbReference type="RefSeq" id="WP_216415129.1">
    <property type="nucleotide sequence ID" value="NZ_JAHLQK010000001.1"/>
</dbReference>
<gene>
    <name evidence="1" type="ORF">KQI88_04495</name>
</gene>
<reference evidence="1 2" key="1">
    <citation type="submission" date="2021-06" db="EMBL/GenBank/DDBJ databases">
        <authorList>
            <person name="Sun Q."/>
            <person name="Li D."/>
        </authorList>
    </citation>
    <scope>NUCLEOTIDE SEQUENCE [LARGE SCALE GENOMIC DNA]</scope>
    <source>
        <strain evidence="1 2">MSJ-5</strain>
    </source>
</reference>